<gene>
    <name evidence="1" type="ORF">BK798_06340</name>
</gene>
<proteinExistence type="predicted"/>
<organism evidence="1 2">
    <name type="scientific">Methanobrevibacter smithii</name>
    <dbReference type="NCBI Taxonomy" id="2173"/>
    <lineage>
        <taxon>Archaea</taxon>
        <taxon>Methanobacteriati</taxon>
        <taxon>Methanobacteriota</taxon>
        <taxon>Methanomada group</taxon>
        <taxon>Methanobacteria</taxon>
        <taxon>Methanobacteriales</taxon>
        <taxon>Methanobacteriaceae</taxon>
        <taxon>Methanobrevibacter</taxon>
    </lineage>
</organism>
<dbReference type="AlphaFoldDB" id="A0A2H4U7I0"/>
<dbReference type="Proteomes" id="UP000232133">
    <property type="component" value="Chromosome"/>
</dbReference>
<evidence type="ECO:0000313" key="2">
    <source>
        <dbReference type="Proteomes" id="UP000232133"/>
    </source>
</evidence>
<evidence type="ECO:0000313" key="1">
    <source>
        <dbReference type="EMBL" id="ATZ60068.1"/>
    </source>
</evidence>
<reference evidence="1 2" key="1">
    <citation type="submission" date="2016-10" db="EMBL/GenBank/DDBJ databases">
        <authorList>
            <person name="Varghese N."/>
        </authorList>
    </citation>
    <scope>NUCLEOTIDE SEQUENCE [LARGE SCALE GENOMIC DNA]</scope>
    <source>
        <strain evidence="1 2">KB11</strain>
    </source>
</reference>
<protein>
    <submittedName>
        <fullName evidence="1">Uncharacterized protein</fullName>
    </submittedName>
</protein>
<accession>A0A2H4U7I0</accession>
<sequence>MRKMNSIWMLGIKLFFRSAYMRIQYIPFSPFPKQAEMILAREKEVQIGGAAGGSKSTSLLMRALFYVQDDANEYHALILRCTLSDLKRKGALIHKARQWLNRKEIQNNASIKPK</sequence>
<dbReference type="EMBL" id="CP017803">
    <property type="protein sequence ID" value="ATZ60068.1"/>
    <property type="molecule type" value="Genomic_DNA"/>
</dbReference>
<name>A0A2H4U7I0_METSM</name>